<dbReference type="RefSeq" id="XP_067716870.1">
    <property type="nucleotide sequence ID" value="XM_067860769.1"/>
</dbReference>
<gene>
    <name evidence="1" type="ORF">BcabD6B2_42360</name>
</gene>
<dbReference type="Proteomes" id="UP001497744">
    <property type="component" value="Unassembled WGS sequence"/>
</dbReference>
<reference evidence="1 2" key="1">
    <citation type="submission" date="2021-06" db="EMBL/GenBank/DDBJ databases">
        <title>Genome sequence of Babesia caballi.</title>
        <authorList>
            <person name="Yamagishi J."/>
            <person name="Kidaka T."/>
            <person name="Ochi A."/>
        </authorList>
    </citation>
    <scope>NUCLEOTIDE SEQUENCE [LARGE SCALE GENOMIC DNA]</scope>
    <source>
        <strain evidence="1">USDA-D6B2</strain>
    </source>
</reference>
<dbReference type="AlphaFoldDB" id="A0AAV4LX82"/>
<keyword evidence="2" id="KW-1185">Reference proteome</keyword>
<protein>
    <submittedName>
        <fullName evidence="1">Variant erythrocyte surface antigen-1 family protein</fullName>
    </submittedName>
</protein>
<accession>A0AAV4LX82</accession>
<proteinExistence type="predicted"/>
<name>A0AAV4LX82_BABCB</name>
<evidence type="ECO:0000313" key="1">
    <source>
        <dbReference type="EMBL" id="GIX64801.1"/>
    </source>
</evidence>
<dbReference type="EMBL" id="BPLF01000003">
    <property type="protein sequence ID" value="GIX64801.1"/>
    <property type="molecule type" value="Genomic_DNA"/>
</dbReference>
<sequence length="307" mass="33331">MKMTGSGQKSLTEAPKDLKEAIDWVLRVSGGDGYGGSDVIKLVEALKECDVINVYNLYNNLQSHINTLANALKNFIGYAPSGTSGSDFKIDIGGNGIITKGNIYSRRQGSPRSQNKKYTSAYYGAAWGLNVEIGYVGQKQDNKKKALQSFLTAIQIIFERLTELYLKCKTEWKSNKLDGSSGGTGLKQFMEKNGFDNTQLNTTMTGEQIISKAFTSFTEFSKAYTAVSSNPSLDTFRYQLQKNAWSNPSNYPLSALYILATPAYSETSITTFKASIATLGATALAGGAYALNLGGFATSLNSFFGFT</sequence>
<evidence type="ECO:0000313" key="2">
    <source>
        <dbReference type="Proteomes" id="UP001497744"/>
    </source>
</evidence>
<comment type="caution">
    <text evidence="1">The sequence shown here is derived from an EMBL/GenBank/DDBJ whole genome shotgun (WGS) entry which is preliminary data.</text>
</comment>
<organism evidence="1 2">
    <name type="scientific">Babesia caballi</name>
    <dbReference type="NCBI Taxonomy" id="5871"/>
    <lineage>
        <taxon>Eukaryota</taxon>
        <taxon>Sar</taxon>
        <taxon>Alveolata</taxon>
        <taxon>Apicomplexa</taxon>
        <taxon>Aconoidasida</taxon>
        <taxon>Piroplasmida</taxon>
        <taxon>Babesiidae</taxon>
        <taxon>Babesia</taxon>
    </lineage>
</organism>
<dbReference type="GeneID" id="94196282"/>